<dbReference type="EMBL" id="LC738878">
    <property type="protein sequence ID" value="BDT62864.1"/>
    <property type="molecule type" value="Genomic_DNA"/>
</dbReference>
<accession>A0A9C7BZW1</accession>
<organism evidence="3">
    <name type="scientific">Metapenaeus joyneri majanivirus</name>
    <dbReference type="NCBI Taxonomy" id="2984280"/>
    <lineage>
        <taxon>Viruses</taxon>
        <taxon>Viruses incertae sedis</taxon>
        <taxon>Naldaviricetes</taxon>
        <taxon>Nimaviridae</taxon>
    </lineage>
</organism>
<evidence type="ECO:0000256" key="1">
    <source>
        <dbReference type="SAM" id="MobiDB-lite"/>
    </source>
</evidence>
<feature type="transmembrane region" description="Helical" evidence="2">
    <location>
        <begin position="161"/>
        <end position="182"/>
    </location>
</feature>
<reference evidence="3" key="1">
    <citation type="submission" date="2022-10" db="EMBL/GenBank/DDBJ databases">
        <title>Genome sequences of endogenous nimaviruses in decapod crustaceans.</title>
        <authorList>
            <person name="Kawato S."/>
            <person name="Nozaki R."/>
            <person name="Kondo H."/>
            <person name="Hirono I."/>
        </authorList>
    </citation>
    <scope>NUCLEOTIDE SEQUENCE</scope>
    <source>
        <strain evidence="3">Tokushima2020</strain>
    </source>
</reference>
<keyword evidence="2" id="KW-0812">Transmembrane</keyword>
<name>A0A9C7BZW1_9VIRU</name>
<feature type="transmembrane region" description="Helical" evidence="2">
    <location>
        <begin position="194"/>
        <end position="210"/>
    </location>
</feature>
<feature type="transmembrane region" description="Helical" evidence="2">
    <location>
        <begin position="80"/>
        <end position="103"/>
    </location>
</feature>
<keyword evidence="2" id="KW-1133">Transmembrane helix</keyword>
<proteinExistence type="predicted"/>
<evidence type="ECO:0000256" key="2">
    <source>
        <dbReference type="SAM" id="Phobius"/>
    </source>
</evidence>
<keyword evidence="2" id="KW-0472">Membrane</keyword>
<evidence type="ECO:0000313" key="3">
    <source>
        <dbReference type="EMBL" id="BDT62864.1"/>
    </source>
</evidence>
<protein>
    <submittedName>
        <fullName evidence="3">Uncharacterized protein</fullName>
    </submittedName>
</protein>
<feature type="compositionally biased region" description="Basic and acidic residues" evidence="1">
    <location>
        <begin position="13"/>
        <end position="28"/>
    </location>
</feature>
<feature type="transmembrane region" description="Helical" evidence="2">
    <location>
        <begin position="129"/>
        <end position="149"/>
    </location>
</feature>
<feature type="region of interest" description="Disordered" evidence="1">
    <location>
        <begin position="1"/>
        <end position="29"/>
    </location>
</feature>
<sequence>MQDSIIQKRKQEKSKTDYSKEEKEKEKINDDDDYLPETSIQYFGYQFKKVSNKMMIFLRKLLEELKELTRSFHYEHIIQIIMFFEALLNLSILCLTLCARWIYDTQKWNYEIKMYGLVMYGMLDCWPSSWFFMRFVSLVVFEVISYLAWQHGIIKIKEIYVIPALILRSTMFFTLGVAIINIGCPSFSQLMEHIYLMLVLFTRFIYQVGYKV</sequence>